<evidence type="ECO:0000256" key="1">
    <source>
        <dbReference type="SAM" id="Phobius"/>
    </source>
</evidence>
<dbReference type="VEuPathDB" id="MicrosporidiaDB:NBO_57g0008"/>
<keyword evidence="1" id="KW-0812">Transmembrane</keyword>
<protein>
    <submittedName>
        <fullName evidence="2">Uncharacterized protein</fullName>
    </submittedName>
</protein>
<gene>
    <name evidence="2" type="ORF">NBO_57g0008</name>
</gene>
<name>R0KSU4_NOSB1</name>
<dbReference type="Proteomes" id="UP000016927">
    <property type="component" value="Unassembled WGS sequence"/>
</dbReference>
<dbReference type="AlphaFoldDB" id="R0KSU4"/>
<keyword evidence="1" id="KW-0472">Membrane</keyword>
<keyword evidence="3" id="KW-1185">Reference proteome</keyword>
<feature type="transmembrane region" description="Helical" evidence="1">
    <location>
        <begin position="91"/>
        <end position="108"/>
    </location>
</feature>
<reference evidence="2 3" key="1">
    <citation type="journal article" date="2013" name="BMC Genomics">
        <title>Comparative genomics of parasitic silkworm microsporidia reveal an association between genome expansion and host adaptation.</title>
        <authorList>
            <person name="Pan G."/>
            <person name="Xu J."/>
            <person name="Li T."/>
            <person name="Xia Q."/>
            <person name="Liu S.L."/>
            <person name="Zhang G."/>
            <person name="Li S."/>
            <person name="Li C."/>
            <person name="Liu H."/>
            <person name="Yang L."/>
            <person name="Liu T."/>
            <person name="Zhang X."/>
            <person name="Wu Z."/>
            <person name="Fan W."/>
            <person name="Dang X."/>
            <person name="Xiang H."/>
            <person name="Tao M."/>
            <person name="Li Y."/>
            <person name="Hu J."/>
            <person name="Li Z."/>
            <person name="Lin L."/>
            <person name="Luo J."/>
            <person name="Geng L."/>
            <person name="Wang L."/>
            <person name="Long M."/>
            <person name="Wan Y."/>
            <person name="He N."/>
            <person name="Zhang Z."/>
            <person name="Lu C."/>
            <person name="Keeling P.J."/>
            <person name="Wang J."/>
            <person name="Xiang Z."/>
            <person name="Zhou Z."/>
        </authorList>
    </citation>
    <scope>NUCLEOTIDE SEQUENCE [LARGE SCALE GENOMIC DNA]</scope>
    <source>
        <strain evidence="3">CQ1 / CVCC 102059</strain>
    </source>
</reference>
<evidence type="ECO:0000313" key="2">
    <source>
        <dbReference type="EMBL" id="EOB13831.1"/>
    </source>
</evidence>
<evidence type="ECO:0000313" key="3">
    <source>
        <dbReference type="Proteomes" id="UP000016927"/>
    </source>
</evidence>
<sequence>MNKYLQIVNSPVNETCSKLTEKVVKDQDIPLGQFVQDCEALKYKILAMRNETSPFIPKSKDLNVQPAFYQKNLLIVQEKRGYCTNMASKGSFTNLPILIVFMCIIFLLRKLSW</sequence>
<dbReference type="HOGENOM" id="CLU_2134220_0_0_1"/>
<dbReference type="EMBL" id="KB908965">
    <property type="protein sequence ID" value="EOB13831.1"/>
    <property type="molecule type" value="Genomic_DNA"/>
</dbReference>
<organism evidence="2 3">
    <name type="scientific">Nosema bombycis (strain CQ1 / CVCC 102059)</name>
    <name type="common">Microsporidian parasite</name>
    <name type="synonym">Pebrine of silkworm</name>
    <dbReference type="NCBI Taxonomy" id="578461"/>
    <lineage>
        <taxon>Eukaryota</taxon>
        <taxon>Fungi</taxon>
        <taxon>Fungi incertae sedis</taxon>
        <taxon>Microsporidia</taxon>
        <taxon>Nosematidae</taxon>
        <taxon>Nosema</taxon>
    </lineage>
</organism>
<accession>R0KSU4</accession>
<keyword evidence="1" id="KW-1133">Transmembrane helix</keyword>
<proteinExistence type="predicted"/>